<dbReference type="Proteomes" id="UP000248889">
    <property type="component" value="Unassembled WGS sequence"/>
</dbReference>
<accession>A0A2X0J7C6</accession>
<sequence>MNLIVYADFNRPMCCLASQRVDRLLARGLDVQWRAVEHDRRLSMMGTPSAALHAAENLDAARLLLMPGDWLPVTAPDQVSNTRAAVAGYAEAVSDGLQNEMRRSIFDAIWVHGRHLSDAYEVRRLIADLMWPPVPSMLYRLCDLPTPLARETDLTRAMRRSGGTVIPGGGPLTTIAWRRIRAWREEWRQLPTRELPTLVGPDGRVSQGIAALDALAALDTGAPGTLTAAAGLDASAYGAQQPARQRPGPMPDAISAALTTSAPMGRRVSRW</sequence>
<evidence type="ECO:0000313" key="3">
    <source>
        <dbReference type="Proteomes" id="UP000248889"/>
    </source>
</evidence>
<dbReference type="RefSeq" id="WP_111503703.1">
    <property type="nucleotide sequence ID" value="NZ_QKYN01000089.1"/>
</dbReference>
<name>A0A2X0J7C6_9ACTN</name>
<feature type="region of interest" description="Disordered" evidence="1">
    <location>
        <begin position="238"/>
        <end position="271"/>
    </location>
</feature>
<dbReference type="EMBL" id="QKYN01000089">
    <property type="protein sequence ID" value="RAG83348.1"/>
    <property type="molecule type" value="Genomic_DNA"/>
</dbReference>
<proteinExistence type="predicted"/>
<dbReference type="Gene3D" id="3.40.30.10">
    <property type="entry name" value="Glutaredoxin"/>
    <property type="match status" value="1"/>
</dbReference>
<gene>
    <name evidence="2" type="ORF">DN069_22790</name>
</gene>
<dbReference type="SUPFAM" id="SSF52833">
    <property type="entry name" value="Thioredoxin-like"/>
    <property type="match status" value="1"/>
</dbReference>
<evidence type="ECO:0008006" key="4">
    <source>
        <dbReference type="Google" id="ProtNLM"/>
    </source>
</evidence>
<dbReference type="InterPro" id="IPR036249">
    <property type="entry name" value="Thioredoxin-like_sf"/>
</dbReference>
<protein>
    <recommendedName>
        <fullName evidence="4">DSBA-like thioredoxin domain-containing protein</fullName>
    </recommendedName>
</protein>
<evidence type="ECO:0000256" key="1">
    <source>
        <dbReference type="SAM" id="MobiDB-lite"/>
    </source>
</evidence>
<organism evidence="2 3">
    <name type="scientific">Streptacidiphilus pinicola</name>
    <dbReference type="NCBI Taxonomy" id="2219663"/>
    <lineage>
        <taxon>Bacteria</taxon>
        <taxon>Bacillati</taxon>
        <taxon>Actinomycetota</taxon>
        <taxon>Actinomycetes</taxon>
        <taxon>Kitasatosporales</taxon>
        <taxon>Streptomycetaceae</taxon>
        <taxon>Streptacidiphilus</taxon>
    </lineage>
</organism>
<comment type="caution">
    <text evidence="2">The sequence shown here is derived from an EMBL/GenBank/DDBJ whole genome shotgun (WGS) entry which is preliminary data.</text>
</comment>
<evidence type="ECO:0000313" key="2">
    <source>
        <dbReference type="EMBL" id="RAG83348.1"/>
    </source>
</evidence>
<reference evidence="2 3" key="1">
    <citation type="submission" date="2018-06" db="EMBL/GenBank/DDBJ databases">
        <title>Streptacidiphilus pinicola sp. nov., isolated from pine grove soil.</title>
        <authorList>
            <person name="Roh S.G."/>
            <person name="Park S."/>
            <person name="Kim M.-K."/>
            <person name="Yun B.-R."/>
            <person name="Park J."/>
            <person name="Kim M.J."/>
            <person name="Kim Y.S."/>
            <person name="Kim S.B."/>
        </authorList>
    </citation>
    <scope>NUCLEOTIDE SEQUENCE [LARGE SCALE GENOMIC DNA]</scope>
    <source>
        <strain evidence="2 3">MMS16-CNU450</strain>
    </source>
</reference>
<dbReference type="AlphaFoldDB" id="A0A2X0J7C6"/>
<dbReference type="OrthoDB" id="4856332at2"/>
<keyword evidence="3" id="KW-1185">Reference proteome</keyword>